<dbReference type="InterPro" id="IPR007111">
    <property type="entry name" value="NACHT_NTPase"/>
</dbReference>
<keyword evidence="5" id="KW-1185">Reference proteome</keyword>
<dbReference type="SMART" id="SM00320">
    <property type="entry name" value="WD40"/>
    <property type="match status" value="6"/>
</dbReference>
<dbReference type="Pfam" id="PF13271">
    <property type="entry name" value="DUF4062"/>
    <property type="match status" value="1"/>
</dbReference>
<evidence type="ECO:0000313" key="5">
    <source>
        <dbReference type="Proteomes" id="UP000749559"/>
    </source>
</evidence>
<dbReference type="SUPFAM" id="SSF52540">
    <property type="entry name" value="P-loop containing nucleoside triphosphate hydrolases"/>
    <property type="match status" value="1"/>
</dbReference>
<dbReference type="PROSITE" id="PS50082">
    <property type="entry name" value="WD_REPEATS_2"/>
    <property type="match status" value="2"/>
</dbReference>
<dbReference type="PROSITE" id="PS50837">
    <property type="entry name" value="NACHT"/>
    <property type="match status" value="1"/>
</dbReference>
<comment type="caution">
    <text evidence="4">The sequence shown here is derived from an EMBL/GenBank/DDBJ whole genome shotgun (WGS) entry which is preliminary data.</text>
</comment>
<keyword evidence="2" id="KW-0677">Repeat</keyword>
<feature type="compositionally biased region" description="Acidic residues" evidence="3">
    <location>
        <begin position="413"/>
        <end position="434"/>
    </location>
</feature>
<dbReference type="Gene3D" id="1.25.40.370">
    <property type="match status" value="1"/>
</dbReference>
<dbReference type="InterPro" id="IPR011047">
    <property type="entry name" value="Quinoprotein_ADH-like_sf"/>
</dbReference>
<sequence>MADLQIRQICERLTKGDLECLPKPESSIFRIFLSSTFTDMTIERNELMQKSFPVLKNYCRKLGYDFQVADMRWGVRDDAQDDHQTTALCLKEIKNCQKISKGINFVAFLGNRYGTRPMPNEIPAGEFNTLTTACFKLQLDVSLLHEWYKLDENAVPSVYLLQTISSKLQYYNDDDPNNSELKQKDRAEWADINDRLTRTLRAAANKAYKEKNLDPELGQKYFISVTEQEIVSGLLEAEDVNTNVLCYIREFDNININHTKAVRFVDLTEEWEPDGEAQYFLAELKDTKIPDILSNKNITTNLVDWQPIGIDENHEKHVKYLEKLTNSFTEHTKRLIDGKLSEGTMFKVDNRLYTEILHHLHFCSDKIQIFCGREEILNEIKACLSKTYENKQLDETKNETKDEKKALIYNETPELEEDNESDEDNDSEEDDEAEKEQATEDKSHEVPPEERDFYKQRNIGVSMQLEENAELQFNAQQGAAFMSAMENLPPLTEYNKPIVIHGQSGSGKTALVAKVHQLIPKWLGSNCVRVIRFLGTSAECTNIKETLLSIIAQIIKAYDLDDSNTKSLVESVDSISEISQIFNWIMRKISPDKPLVIILDSLDQLSSQGLPHHLHWLPPLFPTHVHIILSCFPDNSKYNFLASAKKFIEDPNRFIEIPALEYDTASEILDMWLKDTSRTITAEQNEFILEIYKKHQQPLFLKLLFHKAALWKSYTRVYEVRLGHNVRQAIDELFEDLEKKHGTILVQKALGYLTASKSGLSETEMEDVLSLSDEVLQDTYLYHLPPNEKLIHLPPLLWTRIVNDIGQYFVTRKSDDETVNVWYHRQFHEAARERYLRTSLDSKNTLHVELADYFKGTWGEQVKPLELYKVKKGVYPDADRKVSSQPLQYSTEGVGLFNKRKMSELPYHLVHSKQLRYIVEEIVCNFDWLYCRCVASGIGEILNDIKYILSVIEEEGLGVEYTEETNDIEFIHSLLLLSKDVCKRNVKMLAVQIIGRLGTSHHKNYSKDIKSLIEGAKTWLASVETPMLVPSDKCMFSPGMLVTMFNMVFTHPGDPTPKNVFFFNKSSTRLISCEFIRNRGSLIHNQDLSNYGATITSDHIKSPVRALKFMANERYVHHEIWDVKDKYDPKTHDMLLDTTTQSWLSLPTRRGVVSEGGRFIAFYGGSKADPSKDGYVCILDTMRVAFSLKDQGKTLLVLFSADEKYLVARTKDVIHIWSLERQIRLHTIGKDSGEYSFYGDPDFSGVTFLLADYTLVFPKMGYSNEGTLTAYNIETGKNLFETESEGDKDGHYGINIICFDSVYKRVATASSSGGIVNGIRDKPVSVWNMQNGKLMSLVKQNKWHHNTIVIAGTNDQFLLSTPNPKGHILIHYIGTFNKPCSNGVLVYTLTYHSEVVFQIGLTADSTNMVTAGRDNVLRLWNWGNIEMECNSRVEELGERITEVEAYPEDTMCEAAAVVLSSQYRLAIIALRDGTILFHDVDSNEMENSIKLDLESVSHMILADDGQRLVVTGSYSKKAMVVNINTREVDHVLISPKKGSGEGGNSISCVAEHNGVCVIGQGGMACYGVVWDINTGRHISTMEGLYGFGNVTITQDATKVITTFFEFPMVFNVSTGETESDMDDTDVMMSGASCVVLSPGDRYCAVGSSDGSVRVMDIATRKYKFKMQHKSSVKVCEFTNDNQALVTAAFCHLLVWNLNNGQLMRMLTCHTAFINDMISTLGGRCLVTSGEDHRIVIWNKKEQKSITIFEGQSRIDLIAVSKDMSYIAFVPNNISHMCLLKPNKALGEAMGGQHEYKVPKSLIQAQAYAMAFSGLRVQKKTSQACCII</sequence>
<dbReference type="InterPro" id="IPR025662">
    <property type="entry name" value="Sigma_54_int_dom_ATP-bd_1"/>
</dbReference>
<dbReference type="PANTHER" id="PTHR19871">
    <property type="entry name" value="BETA TRANSDUCIN-RELATED PROTEIN"/>
    <property type="match status" value="1"/>
</dbReference>
<dbReference type="InterPro" id="IPR057588">
    <property type="entry name" value="NWD1/2-like_WH"/>
</dbReference>
<dbReference type="PROSITE" id="PS00675">
    <property type="entry name" value="SIGMA54_INTERACT_1"/>
    <property type="match status" value="1"/>
</dbReference>
<evidence type="ECO:0000256" key="3">
    <source>
        <dbReference type="SAM" id="MobiDB-lite"/>
    </source>
</evidence>
<feature type="compositionally biased region" description="Basic and acidic residues" evidence="3">
    <location>
        <begin position="435"/>
        <end position="455"/>
    </location>
</feature>
<organism evidence="4 5">
    <name type="scientific">Owenia fusiformis</name>
    <name type="common">Polychaete worm</name>
    <dbReference type="NCBI Taxonomy" id="6347"/>
    <lineage>
        <taxon>Eukaryota</taxon>
        <taxon>Metazoa</taxon>
        <taxon>Spiralia</taxon>
        <taxon>Lophotrochozoa</taxon>
        <taxon>Annelida</taxon>
        <taxon>Polychaeta</taxon>
        <taxon>Sedentaria</taxon>
        <taxon>Canalipalpata</taxon>
        <taxon>Sabellida</taxon>
        <taxon>Oweniida</taxon>
        <taxon>Oweniidae</taxon>
        <taxon>Owenia</taxon>
    </lineage>
</organism>
<dbReference type="Pfam" id="PF05729">
    <property type="entry name" value="NACHT"/>
    <property type="match status" value="1"/>
</dbReference>
<feature type="region of interest" description="Disordered" evidence="3">
    <location>
        <begin position="394"/>
        <end position="455"/>
    </location>
</feature>
<accession>A0A8J1T846</accession>
<gene>
    <name evidence="4" type="ORF">OFUS_LOCUS10210</name>
</gene>
<dbReference type="InterPro" id="IPR001680">
    <property type="entry name" value="WD40_rpt"/>
</dbReference>
<keyword evidence="1" id="KW-0853">WD repeat</keyword>
<dbReference type="Proteomes" id="UP000749559">
    <property type="component" value="Unassembled WGS sequence"/>
</dbReference>
<feature type="compositionally biased region" description="Basic and acidic residues" evidence="3">
    <location>
        <begin position="394"/>
        <end position="406"/>
    </location>
</feature>
<evidence type="ECO:0000313" key="4">
    <source>
        <dbReference type="EMBL" id="CAH1783942.1"/>
    </source>
</evidence>
<dbReference type="InterPro" id="IPR015943">
    <property type="entry name" value="WD40/YVTN_repeat-like_dom_sf"/>
</dbReference>
<dbReference type="PROSITE" id="PS50294">
    <property type="entry name" value="WD_REPEATS_REGION"/>
    <property type="match status" value="1"/>
</dbReference>
<evidence type="ECO:0000256" key="2">
    <source>
        <dbReference type="ARBA" id="ARBA00022737"/>
    </source>
</evidence>
<dbReference type="SUPFAM" id="SSF50998">
    <property type="entry name" value="Quinoprotein alcohol dehydrogenase-like"/>
    <property type="match status" value="2"/>
</dbReference>
<dbReference type="PANTHER" id="PTHR19871:SF14">
    <property type="entry name" value="DUF4062 DOMAIN-CONTAINING PROTEIN"/>
    <property type="match status" value="1"/>
</dbReference>
<dbReference type="Pfam" id="PF25469">
    <property type="entry name" value="WHD_NWD1"/>
    <property type="match status" value="1"/>
</dbReference>
<dbReference type="InterPro" id="IPR027417">
    <property type="entry name" value="P-loop_NTPase"/>
</dbReference>
<dbReference type="Pfam" id="PF00400">
    <property type="entry name" value="WD40"/>
    <property type="match status" value="3"/>
</dbReference>
<evidence type="ECO:0000256" key="1">
    <source>
        <dbReference type="ARBA" id="ARBA00022574"/>
    </source>
</evidence>
<name>A0A8J1T846_OWEFU</name>
<proteinExistence type="predicted"/>
<dbReference type="InterPro" id="IPR025139">
    <property type="entry name" value="DUF4062"/>
</dbReference>
<dbReference type="Gene3D" id="2.130.10.10">
    <property type="entry name" value="YVTN repeat-like/Quinoprotein amine dehydrogenase"/>
    <property type="match status" value="3"/>
</dbReference>
<dbReference type="EMBL" id="CAIIXF020000005">
    <property type="protein sequence ID" value="CAH1783942.1"/>
    <property type="molecule type" value="Genomic_DNA"/>
</dbReference>
<protein>
    <submittedName>
        <fullName evidence="4">Uncharacterized protein</fullName>
    </submittedName>
</protein>
<dbReference type="InterPro" id="IPR052752">
    <property type="entry name" value="NACHT-WD_repeat"/>
</dbReference>
<reference evidence="4" key="1">
    <citation type="submission" date="2022-03" db="EMBL/GenBank/DDBJ databases">
        <authorList>
            <person name="Martin C."/>
        </authorList>
    </citation>
    <scope>NUCLEOTIDE SEQUENCE</scope>
</reference>
<dbReference type="OrthoDB" id="2325716at2759"/>
<dbReference type="Gene3D" id="3.40.50.300">
    <property type="entry name" value="P-loop containing nucleotide triphosphate hydrolases"/>
    <property type="match status" value="1"/>
</dbReference>